<dbReference type="SUPFAM" id="SSF47413">
    <property type="entry name" value="lambda repressor-like DNA-binding domains"/>
    <property type="match status" value="1"/>
</dbReference>
<reference evidence="4 5" key="1">
    <citation type="submission" date="2024-03" db="EMBL/GenBank/DDBJ databases">
        <title>Mouse gut bacterial collection (mGBC) of GemPharmatech.</title>
        <authorList>
            <person name="He Y."/>
            <person name="Dong L."/>
            <person name="Wu D."/>
            <person name="Gao X."/>
            <person name="Lin Z."/>
        </authorList>
    </citation>
    <scope>NUCLEOTIDE SEQUENCE [LARGE SCALE GENOMIC DNA]</scope>
    <source>
        <strain evidence="4 5">20-218</strain>
    </source>
</reference>
<proteinExistence type="predicted"/>
<dbReference type="PROSITE" id="PS50943">
    <property type="entry name" value="HTH_CROC1"/>
    <property type="match status" value="1"/>
</dbReference>
<evidence type="ECO:0000256" key="2">
    <source>
        <dbReference type="SAM" id="MobiDB-lite"/>
    </source>
</evidence>
<accession>A0ABV4D8U9</accession>
<dbReference type="Pfam" id="PF01381">
    <property type="entry name" value="HTH_3"/>
    <property type="match status" value="1"/>
</dbReference>
<name>A0ABV4D8U9_9LACT</name>
<dbReference type="Gene3D" id="1.10.260.40">
    <property type="entry name" value="lambda repressor-like DNA-binding domains"/>
    <property type="match status" value="1"/>
</dbReference>
<evidence type="ECO:0000259" key="3">
    <source>
        <dbReference type="PROSITE" id="PS50943"/>
    </source>
</evidence>
<feature type="region of interest" description="Disordered" evidence="2">
    <location>
        <begin position="94"/>
        <end position="116"/>
    </location>
</feature>
<feature type="compositionally biased region" description="Basic and acidic residues" evidence="2">
    <location>
        <begin position="94"/>
        <end position="106"/>
    </location>
</feature>
<evidence type="ECO:0000313" key="5">
    <source>
        <dbReference type="Proteomes" id="UP001565242"/>
    </source>
</evidence>
<dbReference type="InterPro" id="IPR001387">
    <property type="entry name" value="Cro/C1-type_HTH"/>
</dbReference>
<dbReference type="InterPro" id="IPR010982">
    <property type="entry name" value="Lambda_DNA-bd_dom_sf"/>
</dbReference>
<feature type="compositionally biased region" description="Polar residues" evidence="2">
    <location>
        <begin position="107"/>
        <end position="116"/>
    </location>
</feature>
<dbReference type="RefSeq" id="WP_286927493.1">
    <property type="nucleotide sequence ID" value="NZ_JBCLSQ010000015.1"/>
</dbReference>
<dbReference type="PANTHER" id="PTHR46558">
    <property type="entry name" value="TRACRIPTIONAL REGULATORY PROTEIN-RELATED-RELATED"/>
    <property type="match status" value="1"/>
</dbReference>
<dbReference type="Proteomes" id="UP001565242">
    <property type="component" value="Unassembled WGS sequence"/>
</dbReference>
<feature type="domain" description="HTH cro/C1-type" evidence="3">
    <location>
        <begin position="7"/>
        <end position="62"/>
    </location>
</feature>
<dbReference type="CDD" id="cd00093">
    <property type="entry name" value="HTH_XRE"/>
    <property type="match status" value="1"/>
</dbReference>
<comment type="caution">
    <text evidence="4">The sequence shown here is derived from an EMBL/GenBank/DDBJ whole genome shotgun (WGS) entry which is preliminary data.</text>
</comment>
<protein>
    <submittedName>
        <fullName evidence="4">Helix-turn-helix transcriptional regulator</fullName>
    </submittedName>
</protein>
<gene>
    <name evidence="4" type="ORF">AALM99_06945</name>
</gene>
<evidence type="ECO:0000313" key="4">
    <source>
        <dbReference type="EMBL" id="MEY8538175.1"/>
    </source>
</evidence>
<dbReference type="SMART" id="SM00530">
    <property type="entry name" value="HTH_XRE"/>
    <property type="match status" value="1"/>
</dbReference>
<keyword evidence="1" id="KW-0238">DNA-binding</keyword>
<dbReference type="PANTHER" id="PTHR46558:SF11">
    <property type="entry name" value="HTH-TYPE TRANSCRIPTIONAL REGULATOR XRE"/>
    <property type="match status" value="1"/>
</dbReference>
<keyword evidence="5" id="KW-1185">Reference proteome</keyword>
<sequence>MEFSDRLKTLRLESGYTQQELAQKIGLSSQGAYRKYETGEGKPRAAKLEKLASIFGVSVSYLLGETDIRSSSDFIERMANLSEAQQEDVIKFLQKQEDTTSAHQEENSSNSPQKKR</sequence>
<dbReference type="EMBL" id="JBCLSQ010000015">
    <property type="protein sequence ID" value="MEY8538175.1"/>
    <property type="molecule type" value="Genomic_DNA"/>
</dbReference>
<organism evidence="4 5">
    <name type="scientific">Lactococcus muris</name>
    <dbReference type="NCBI Taxonomy" id="2941330"/>
    <lineage>
        <taxon>Bacteria</taxon>
        <taxon>Bacillati</taxon>
        <taxon>Bacillota</taxon>
        <taxon>Bacilli</taxon>
        <taxon>Lactobacillales</taxon>
        <taxon>Streptococcaceae</taxon>
        <taxon>Lactococcus</taxon>
    </lineage>
</organism>
<evidence type="ECO:0000256" key="1">
    <source>
        <dbReference type="ARBA" id="ARBA00023125"/>
    </source>
</evidence>